<organism evidence="1">
    <name type="scientific">hydrothermal vent metagenome</name>
    <dbReference type="NCBI Taxonomy" id="652676"/>
    <lineage>
        <taxon>unclassified sequences</taxon>
        <taxon>metagenomes</taxon>
        <taxon>ecological metagenomes</taxon>
    </lineage>
</organism>
<dbReference type="AlphaFoldDB" id="A0A3B0YN37"/>
<dbReference type="SUPFAM" id="SSF141571">
    <property type="entry name" value="Pentapeptide repeat-like"/>
    <property type="match status" value="1"/>
</dbReference>
<dbReference type="InterPro" id="IPR001646">
    <property type="entry name" value="5peptide_repeat"/>
</dbReference>
<evidence type="ECO:0000313" key="1">
    <source>
        <dbReference type="EMBL" id="VAW76682.1"/>
    </source>
</evidence>
<proteinExistence type="predicted"/>
<dbReference type="EMBL" id="UOFN01000062">
    <property type="protein sequence ID" value="VAW76682.1"/>
    <property type="molecule type" value="Genomic_DNA"/>
</dbReference>
<protein>
    <submittedName>
        <fullName evidence="1">Pentapeptide repeat family protein</fullName>
    </submittedName>
</protein>
<name>A0A3B0YN37_9ZZZZ</name>
<dbReference type="Gene3D" id="2.160.20.80">
    <property type="entry name" value="E3 ubiquitin-protein ligase SopA"/>
    <property type="match status" value="1"/>
</dbReference>
<dbReference type="InterPro" id="IPR016933">
    <property type="entry name" value="UCP029688_pentapep"/>
</dbReference>
<gene>
    <name evidence="1" type="ORF">MNBD_GAMMA15-89</name>
</gene>
<dbReference type="PIRSF" id="PIRSF029688">
    <property type="entry name" value="UCP29688_pentapep"/>
    <property type="match status" value="1"/>
</dbReference>
<dbReference type="Pfam" id="PF00805">
    <property type="entry name" value="Pentapeptide"/>
    <property type="match status" value="1"/>
</dbReference>
<reference evidence="1" key="1">
    <citation type="submission" date="2018-06" db="EMBL/GenBank/DDBJ databases">
        <authorList>
            <person name="Zhirakovskaya E."/>
        </authorList>
    </citation>
    <scope>NUCLEOTIDE SEQUENCE</scope>
</reference>
<accession>A0A3B0YN37</accession>
<sequence length="116" mass="12949">MSNEAPEISDDPMYRLLREGAVEEFNTRRSAGETCNLNGCDFRTLDLRKLDAKGLDLRDGYFRQADLRGVDLTEASLEGASINAAKISGAYFPPELSAEELMLSLTHGTRMRYRKG</sequence>